<feature type="compositionally biased region" description="Basic and acidic residues" evidence="1">
    <location>
        <begin position="72"/>
        <end position="105"/>
    </location>
</feature>
<dbReference type="Proteomes" id="UP000762676">
    <property type="component" value="Unassembled WGS sequence"/>
</dbReference>
<dbReference type="AlphaFoldDB" id="A0AAV4FJV0"/>
<comment type="caution">
    <text evidence="2">The sequence shown here is derived from an EMBL/GenBank/DDBJ whole genome shotgun (WGS) entry which is preliminary data.</text>
</comment>
<proteinExistence type="predicted"/>
<evidence type="ECO:0000256" key="1">
    <source>
        <dbReference type="SAM" id="MobiDB-lite"/>
    </source>
</evidence>
<sequence length="105" mass="11706">MGRERGEVVIQGAKNSTLASSCLVTTQFEIGTRNFITTSDAEDAVRSGRLAQRSSEFSPLGKGRPGSADNRFPSDDREYGVGDREREGDRDRDRKIDRERGRGQR</sequence>
<gene>
    <name evidence="2" type="ORF">ElyMa_005733000</name>
</gene>
<protein>
    <submittedName>
        <fullName evidence="2">Uncharacterized protein</fullName>
    </submittedName>
</protein>
<feature type="region of interest" description="Disordered" evidence="1">
    <location>
        <begin position="36"/>
        <end position="105"/>
    </location>
</feature>
<keyword evidence="3" id="KW-1185">Reference proteome</keyword>
<reference evidence="2 3" key="1">
    <citation type="journal article" date="2021" name="Elife">
        <title>Chloroplast acquisition without the gene transfer in kleptoplastic sea slugs, Plakobranchus ocellatus.</title>
        <authorList>
            <person name="Maeda T."/>
            <person name="Takahashi S."/>
            <person name="Yoshida T."/>
            <person name="Shimamura S."/>
            <person name="Takaki Y."/>
            <person name="Nagai Y."/>
            <person name="Toyoda A."/>
            <person name="Suzuki Y."/>
            <person name="Arimoto A."/>
            <person name="Ishii H."/>
            <person name="Satoh N."/>
            <person name="Nishiyama T."/>
            <person name="Hasebe M."/>
            <person name="Maruyama T."/>
            <person name="Minagawa J."/>
            <person name="Obokata J."/>
            <person name="Shigenobu S."/>
        </authorList>
    </citation>
    <scope>NUCLEOTIDE SEQUENCE [LARGE SCALE GENOMIC DNA]</scope>
</reference>
<accession>A0AAV4FJV0</accession>
<organism evidence="2 3">
    <name type="scientific">Elysia marginata</name>
    <dbReference type="NCBI Taxonomy" id="1093978"/>
    <lineage>
        <taxon>Eukaryota</taxon>
        <taxon>Metazoa</taxon>
        <taxon>Spiralia</taxon>
        <taxon>Lophotrochozoa</taxon>
        <taxon>Mollusca</taxon>
        <taxon>Gastropoda</taxon>
        <taxon>Heterobranchia</taxon>
        <taxon>Euthyneura</taxon>
        <taxon>Panpulmonata</taxon>
        <taxon>Sacoglossa</taxon>
        <taxon>Placobranchoidea</taxon>
        <taxon>Plakobranchidae</taxon>
        <taxon>Elysia</taxon>
    </lineage>
</organism>
<name>A0AAV4FJV0_9GAST</name>
<evidence type="ECO:0000313" key="2">
    <source>
        <dbReference type="EMBL" id="GFR73543.1"/>
    </source>
</evidence>
<evidence type="ECO:0000313" key="3">
    <source>
        <dbReference type="Proteomes" id="UP000762676"/>
    </source>
</evidence>
<dbReference type="EMBL" id="BMAT01011479">
    <property type="protein sequence ID" value="GFR73543.1"/>
    <property type="molecule type" value="Genomic_DNA"/>
</dbReference>